<evidence type="ECO:0000259" key="2">
    <source>
        <dbReference type="Pfam" id="PF20438"/>
    </source>
</evidence>
<feature type="domain" description="Sporulation stage IV protein A C-terminal" evidence="3">
    <location>
        <begin position="446"/>
        <end position="521"/>
    </location>
</feature>
<comment type="caution">
    <text evidence="4">The sequence shown here is derived from an EMBL/GenBank/DDBJ whole genome shotgun (WGS) entry which is preliminary data.</text>
</comment>
<evidence type="ECO:0000313" key="5">
    <source>
        <dbReference type="Proteomes" id="UP000295325"/>
    </source>
</evidence>
<dbReference type="InterPro" id="IPR046840">
    <property type="entry name" value="SpoIVA_C"/>
</dbReference>
<evidence type="ECO:0000313" key="4">
    <source>
        <dbReference type="EMBL" id="TDT61840.1"/>
    </source>
</evidence>
<protein>
    <submittedName>
        <fullName evidence="4">Stage IV sporulation protein A</fullName>
    </submittedName>
</protein>
<dbReference type="Proteomes" id="UP000295325">
    <property type="component" value="Unassembled WGS sequence"/>
</dbReference>
<dbReference type="InterPro" id="IPR046841">
    <property type="entry name" value="SpoIVA_middle"/>
</dbReference>
<reference evidence="4 5" key="1">
    <citation type="submission" date="2019-03" db="EMBL/GenBank/DDBJ databases">
        <title>Genomic Encyclopedia of Type Strains, Phase IV (KMG-IV): sequencing the most valuable type-strain genomes for metagenomic binning, comparative biology and taxonomic classification.</title>
        <authorList>
            <person name="Goeker M."/>
        </authorList>
    </citation>
    <scope>NUCLEOTIDE SEQUENCE [LARGE SCALE GENOMIC DNA]</scope>
    <source>
        <strain evidence="4 5">DSM 24455</strain>
    </source>
</reference>
<dbReference type="Pfam" id="PF09547">
    <property type="entry name" value="SpoIVA_ATPase"/>
    <property type="match status" value="1"/>
</dbReference>
<keyword evidence="5" id="KW-1185">Reference proteome</keyword>
<proteinExistence type="predicted"/>
<accession>A0A4R7KUN5</accession>
<dbReference type="NCBIfam" id="TIGR02836">
    <property type="entry name" value="spore_IV_A"/>
    <property type="match status" value="1"/>
</dbReference>
<feature type="domain" description="Stage IV sporulation protein A ATPase" evidence="1">
    <location>
        <begin position="31"/>
        <end position="266"/>
    </location>
</feature>
<dbReference type="GO" id="GO:0043934">
    <property type="term" value="P:sporulation"/>
    <property type="evidence" value="ECO:0007669"/>
    <property type="project" value="InterPro"/>
</dbReference>
<dbReference type="InterPro" id="IPR014201">
    <property type="entry name" value="Spore_IV_A"/>
</dbReference>
<gene>
    <name evidence="4" type="ORF">EDD71_10518</name>
</gene>
<dbReference type="GO" id="GO:0016887">
    <property type="term" value="F:ATP hydrolysis activity"/>
    <property type="evidence" value="ECO:0007669"/>
    <property type="project" value="InterPro"/>
</dbReference>
<dbReference type="EMBL" id="SOAZ01000005">
    <property type="protein sequence ID" value="TDT61840.1"/>
    <property type="molecule type" value="Genomic_DNA"/>
</dbReference>
<dbReference type="Pfam" id="PF20438">
    <property type="entry name" value="SpoIVA_middle"/>
    <property type="match status" value="1"/>
</dbReference>
<dbReference type="Gene3D" id="3.40.50.300">
    <property type="entry name" value="P-loop containing nucleotide triphosphate hydrolases"/>
    <property type="match status" value="1"/>
</dbReference>
<dbReference type="PIRSF" id="PIRSF007466">
    <property type="entry name" value="SpoIVA"/>
    <property type="match status" value="1"/>
</dbReference>
<dbReference type="InterPro" id="IPR046842">
    <property type="entry name" value="SpoIVA_ATPase"/>
</dbReference>
<evidence type="ECO:0000259" key="1">
    <source>
        <dbReference type="Pfam" id="PF09547"/>
    </source>
</evidence>
<dbReference type="AlphaFoldDB" id="A0A4R7KUN5"/>
<organism evidence="4 5">
    <name type="scientific">Fonticella tunisiensis</name>
    <dbReference type="NCBI Taxonomy" id="1096341"/>
    <lineage>
        <taxon>Bacteria</taxon>
        <taxon>Bacillati</taxon>
        <taxon>Bacillota</taxon>
        <taxon>Clostridia</taxon>
        <taxon>Eubacteriales</taxon>
        <taxon>Clostridiaceae</taxon>
        <taxon>Fonticella</taxon>
    </lineage>
</organism>
<sequence>MYPHLFCSKKGNEKIYMYKIKYVKGGRAVAEFDIYKDIAERTQGDIYVGVVGPVRTGKSTFIRRFMELLVIPNISNSHKKERAKDTLPQSGSGRTITTVEPKFIPNEEAVEIELNDNARMRVRLVDCVGYMVNGATGHIENDQPRMVKTPWFEEEIPFIKAAEIGTRKVITDHSTIGLVVTTDGSITDIPREGYIEAEERVIGELQSLKKPFIVLLNTVHPYAPDTINLRKIMEEKYSVPVYIIDALNMKLEDINNIMEKVLYEFPIREVGIKLPDWVEVLDNDHWLKKNFIVAIKNSAPLLNKIRDIKPAVAGYKQYEFVGNINLNEIKLGEGTAIIDMNVKDGLFFNVLGEICGYDINGEHGLLSLMKELTVAKREYDKVAEALREVRETGYGMVPPQMDELKMEEPEIVRQGNRFGVKLRASAPSLHIIRANVETEVSPIVGTESQGEELVKSLVEEFERDPQKVWQLNMFGKTLEDIVKEGLQTKLAKMPDDIQEKLQRTLQKIINEGNGGLICIIL</sequence>
<feature type="domain" description="Stage IV sporulation protein A middle" evidence="2">
    <location>
        <begin position="267"/>
        <end position="445"/>
    </location>
</feature>
<dbReference type="Pfam" id="PF20439">
    <property type="entry name" value="SpoIVA_C"/>
    <property type="match status" value="1"/>
</dbReference>
<evidence type="ECO:0000259" key="3">
    <source>
        <dbReference type="Pfam" id="PF20439"/>
    </source>
</evidence>
<name>A0A4R7KUN5_9CLOT</name>
<dbReference type="GO" id="GO:0005524">
    <property type="term" value="F:ATP binding"/>
    <property type="evidence" value="ECO:0007669"/>
    <property type="project" value="InterPro"/>
</dbReference>
<dbReference type="InterPro" id="IPR027417">
    <property type="entry name" value="P-loop_NTPase"/>
</dbReference>
<dbReference type="SUPFAM" id="SSF52540">
    <property type="entry name" value="P-loop containing nucleoside triphosphate hydrolases"/>
    <property type="match status" value="1"/>
</dbReference>